<gene>
    <name evidence="1" type="ORF">JYU34_015466</name>
</gene>
<organism evidence="1 2">
    <name type="scientific">Plutella xylostella</name>
    <name type="common">Diamondback moth</name>
    <name type="synonym">Plutella maculipennis</name>
    <dbReference type="NCBI Taxonomy" id="51655"/>
    <lineage>
        <taxon>Eukaryota</taxon>
        <taxon>Metazoa</taxon>
        <taxon>Ecdysozoa</taxon>
        <taxon>Arthropoda</taxon>
        <taxon>Hexapoda</taxon>
        <taxon>Insecta</taxon>
        <taxon>Pterygota</taxon>
        <taxon>Neoptera</taxon>
        <taxon>Endopterygota</taxon>
        <taxon>Lepidoptera</taxon>
        <taxon>Glossata</taxon>
        <taxon>Ditrysia</taxon>
        <taxon>Yponomeutoidea</taxon>
        <taxon>Plutellidae</taxon>
        <taxon>Plutella</taxon>
    </lineage>
</organism>
<protein>
    <submittedName>
        <fullName evidence="1">Uncharacterized protein</fullName>
    </submittedName>
</protein>
<sequence>MKVIEDRVNVIEERHSDTYDYRDGETEWKELFTVKDDKKNGFKFRFNRSLNSN</sequence>
<keyword evidence="2" id="KW-1185">Reference proteome</keyword>
<reference evidence="1 2" key="1">
    <citation type="submission" date="2021-06" db="EMBL/GenBank/DDBJ databases">
        <title>A haploid diamondback moth (Plutella xylostella L.) genome assembly resolves 31 chromosomes and identifies a diamide resistance mutation.</title>
        <authorList>
            <person name="Ward C.M."/>
            <person name="Perry K.D."/>
            <person name="Baker G."/>
            <person name="Powis K."/>
            <person name="Heckel D.G."/>
            <person name="Baxter S.W."/>
        </authorList>
    </citation>
    <scope>NUCLEOTIDE SEQUENCE [LARGE SCALE GENOMIC DNA]</scope>
    <source>
        <strain evidence="1 2">LV</strain>
        <tissue evidence="1">Single pupa</tissue>
    </source>
</reference>
<evidence type="ECO:0000313" key="1">
    <source>
        <dbReference type="EMBL" id="KAG7301076.1"/>
    </source>
</evidence>
<evidence type="ECO:0000313" key="2">
    <source>
        <dbReference type="Proteomes" id="UP000823941"/>
    </source>
</evidence>
<accession>A0ABQ7Q762</accession>
<dbReference type="EMBL" id="JAHIBW010000020">
    <property type="protein sequence ID" value="KAG7301076.1"/>
    <property type="molecule type" value="Genomic_DNA"/>
</dbReference>
<name>A0ABQ7Q762_PLUXY</name>
<dbReference type="Proteomes" id="UP000823941">
    <property type="component" value="Chromosome 20"/>
</dbReference>
<proteinExistence type="predicted"/>
<comment type="caution">
    <text evidence="1">The sequence shown here is derived from an EMBL/GenBank/DDBJ whole genome shotgun (WGS) entry which is preliminary data.</text>
</comment>